<accession>A0ABZ0CLS0</accession>
<dbReference type="Proteomes" id="UP001303946">
    <property type="component" value="Chromosome"/>
</dbReference>
<reference evidence="6 7" key="1">
    <citation type="submission" date="2023-10" db="EMBL/GenBank/DDBJ databases">
        <title>Bacteria for the degradation of biodegradable plastic PBAT(Polybutylene adipate terephthalate).</title>
        <authorList>
            <person name="Weon H.-Y."/>
            <person name="Yeon J."/>
        </authorList>
    </citation>
    <scope>NUCLEOTIDE SEQUENCE [LARGE SCALE GENOMIC DNA]</scope>
    <source>
        <strain evidence="6 7">SBD 7-3</strain>
    </source>
</reference>
<dbReference type="Pfam" id="PF03466">
    <property type="entry name" value="LysR_substrate"/>
    <property type="match status" value="1"/>
</dbReference>
<dbReference type="InterPro" id="IPR036388">
    <property type="entry name" value="WH-like_DNA-bd_sf"/>
</dbReference>
<dbReference type="RefSeq" id="WP_316698018.1">
    <property type="nucleotide sequence ID" value="NZ_CP136336.1"/>
</dbReference>
<organism evidence="6 7">
    <name type="scientific">Piscinibacter gummiphilus</name>
    <dbReference type="NCBI Taxonomy" id="946333"/>
    <lineage>
        <taxon>Bacteria</taxon>
        <taxon>Pseudomonadati</taxon>
        <taxon>Pseudomonadota</taxon>
        <taxon>Betaproteobacteria</taxon>
        <taxon>Burkholderiales</taxon>
        <taxon>Sphaerotilaceae</taxon>
        <taxon>Piscinibacter</taxon>
    </lineage>
</organism>
<protein>
    <submittedName>
        <fullName evidence="6">LysR family transcriptional regulator</fullName>
    </submittedName>
</protein>
<keyword evidence="2" id="KW-0805">Transcription regulation</keyword>
<gene>
    <name evidence="6" type="ORF">RXV79_13405</name>
</gene>
<keyword evidence="7" id="KW-1185">Reference proteome</keyword>
<dbReference type="PANTHER" id="PTHR30419">
    <property type="entry name" value="HTH-TYPE TRANSCRIPTIONAL REGULATOR YBHD"/>
    <property type="match status" value="1"/>
</dbReference>
<dbReference type="PANTHER" id="PTHR30419:SF8">
    <property type="entry name" value="NITROGEN ASSIMILATION TRANSCRIPTIONAL ACTIVATOR-RELATED"/>
    <property type="match status" value="1"/>
</dbReference>
<feature type="domain" description="HTH lysR-type" evidence="5">
    <location>
        <begin position="1"/>
        <end position="58"/>
    </location>
</feature>
<dbReference type="InterPro" id="IPR036390">
    <property type="entry name" value="WH_DNA-bd_sf"/>
</dbReference>
<dbReference type="PROSITE" id="PS50931">
    <property type="entry name" value="HTH_LYSR"/>
    <property type="match status" value="1"/>
</dbReference>
<comment type="similarity">
    <text evidence="1">Belongs to the LysR transcriptional regulatory family.</text>
</comment>
<keyword evidence="3" id="KW-0238">DNA-binding</keyword>
<evidence type="ECO:0000256" key="1">
    <source>
        <dbReference type="ARBA" id="ARBA00009437"/>
    </source>
</evidence>
<evidence type="ECO:0000256" key="3">
    <source>
        <dbReference type="ARBA" id="ARBA00023125"/>
    </source>
</evidence>
<dbReference type="SUPFAM" id="SSF53850">
    <property type="entry name" value="Periplasmic binding protein-like II"/>
    <property type="match status" value="1"/>
</dbReference>
<dbReference type="InterPro" id="IPR050950">
    <property type="entry name" value="HTH-type_LysR_regulators"/>
</dbReference>
<dbReference type="EMBL" id="CP136336">
    <property type="protein sequence ID" value="WOB05917.1"/>
    <property type="molecule type" value="Genomic_DNA"/>
</dbReference>
<dbReference type="Gene3D" id="3.40.190.290">
    <property type="match status" value="1"/>
</dbReference>
<dbReference type="SUPFAM" id="SSF46785">
    <property type="entry name" value="Winged helix' DNA-binding domain"/>
    <property type="match status" value="1"/>
</dbReference>
<name>A0ABZ0CLS0_9BURK</name>
<evidence type="ECO:0000256" key="4">
    <source>
        <dbReference type="ARBA" id="ARBA00023163"/>
    </source>
</evidence>
<sequence>MRLDDIDYFLAVVQHGQVRRAALALDVSQPAITKGIQRLERELGFPLFVRSIRGMRLTTVAERFHQRTQSLRADLGDAIKEAADLHLGAMGVLRVGVSPLYTQRVFVPASLQLHRQRPAARLLVNINLNDVLMPLLRSGDIDLSINALPATMPEDLLAVPLITDDLYVVARDGHPLLARRRLKLADLTRAQWLLPSPQVEARRKLEALFTGAGLPRPQVAVEVSNTVAQLTGLLAHSDLLAITSELQLASPAGQHLQALPLAELRFPRQIGVLTRRNVPLSPLAERFVDVLRETVGSSRAAG</sequence>
<keyword evidence="4" id="KW-0804">Transcription</keyword>
<dbReference type="Gene3D" id="1.10.10.10">
    <property type="entry name" value="Winged helix-like DNA-binding domain superfamily/Winged helix DNA-binding domain"/>
    <property type="match status" value="1"/>
</dbReference>
<evidence type="ECO:0000256" key="2">
    <source>
        <dbReference type="ARBA" id="ARBA00023015"/>
    </source>
</evidence>
<evidence type="ECO:0000313" key="7">
    <source>
        <dbReference type="Proteomes" id="UP001303946"/>
    </source>
</evidence>
<proteinExistence type="inferred from homology"/>
<evidence type="ECO:0000313" key="6">
    <source>
        <dbReference type="EMBL" id="WOB05917.1"/>
    </source>
</evidence>
<dbReference type="InterPro" id="IPR005119">
    <property type="entry name" value="LysR_subst-bd"/>
</dbReference>
<dbReference type="Pfam" id="PF00126">
    <property type="entry name" value="HTH_1"/>
    <property type="match status" value="1"/>
</dbReference>
<dbReference type="InterPro" id="IPR000847">
    <property type="entry name" value="LysR_HTH_N"/>
</dbReference>
<dbReference type="PRINTS" id="PR00039">
    <property type="entry name" value="HTHLYSR"/>
</dbReference>
<evidence type="ECO:0000259" key="5">
    <source>
        <dbReference type="PROSITE" id="PS50931"/>
    </source>
</evidence>